<evidence type="ECO:0000256" key="1">
    <source>
        <dbReference type="ARBA" id="ARBA00004229"/>
    </source>
</evidence>
<dbReference type="InterPro" id="IPR007378">
    <property type="entry name" value="Tic22-like"/>
</dbReference>
<keyword evidence="4" id="KW-0175">Coiled coil</keyword>
<evidence type="ECO:0000256" key="2">
    <source>
        <dbReference type="ARBA" id="ARBA00022528"/>
    </source>
</evidence>
<feature type="coiled-coil region" evidence="4">
    <location>
        <begin position="320"/>
        <end position="347"/>
    </location>
</feature>
<dbReference type="PANTHER" id="PTHR33926:SF4">
    <property type="entry name" value="PROTEIN TIC 22, CHLOROPLASTIC"/>
    <property type="match status" value="1"/>
</dbReference>
<gene>
    <name evidence="6" type="ORF">HKI87_15g81130</name>
</gene>
<organism evidence="6 7">
    <name type="scientific">Chloropicon roscoffensis</name>
    <dbReference type="NCBI Taxonomy" id="1461544"/>
    <lineage>
        <taxon>Eukaryota</taxon>
        <taxon>Viridiplantae</taxon>
        <taxon>Chlorophyta</taxon>
        <taxon>Chloropicophyceae</taxon>
        <taxon>Chloropicales</taxon>
        <taxon>Chloropicaceae</taxon>
        <taxon>Chloropicon</taxon>
    </lineage>
</organism>
<feature type="region of interest" description="Disordered" evidence="5">
    <location>
        <begin position="16"/>
        <end position="41"/>
    </location>
</feature>
<accession>A0AAX4PKW6</accession>
<sequence>MVGVVGGLGHFLRGLRGGEREEQRGAAPSFPRMAATEAGPAAGCRGRRTRAKLRTLRSSTFEVGAGRDAEVEVPMLVRRREPKWLSANRILQDRLGNLRRKLASISHNAASKTEATPRPGDQVLASIPEGDVIARRLKDVPVYTVTSNDNFVLLQEEEESKDPTKSMLMLFMSASDAKNFKETVVDKQSMLKPIIGTLFMDKVFKLHMQARPKELENVALRLMPDRKQVEHAFAAYTEAGKPLHVLPGVPVFQAEGLTMRSGDKTMIPLFFGREELDYALQQAFGKSPVTPAVAYKRQWFSRQKERVAEVAKTPFPFLYNKIWKEDDEKAKQHIQRLEKKQQQLNQEQPKRPTVQVGSFEDVLHRMLYEKDSTWDNVMFIPQNTQFK</sequence>
<evidence type="ECO:0000256" key="3">
    <source>
        <dbReference type="ARBA" id="ARBA00022640"/>
    </source>
</evidence>
<evidence type="ECO:0000256" key="5">
    <source>
        <dbReference type="SAM" id="MobiDB-lite"/>
    </source>
</evidence>
<protein>
    <submittedName>
        <fullName evidence="6">Tic22-like protein</fullName>
    </submittedName>
</protein>
<dbReference type="PANTHER" id="PTHR33926">
    <property type="entry name" value="PROTEIN TIC 22, CHLOROPLASTIC"/>
    <property type="match status" value="1"/>
</dbReference>
<evidence type="ECO:0000256" key="4">
    <source>
        <dbReference type="SAM" id="Coils"/>
    </source>
</evidence>
<reference evidence="6 7" key="1">
    <citation type="submission" date="2024-03" db="EMBL/GenBank/DDBJ databases">
        <title>Complete genome sequence of the green alga Chloropicon roscoffensis RCC1871.</title>
        <authorList>
            <person name="Lemieux C."/>
            <person name="Pombert J.-F."/>
            <person name="Otis C."/>
            <person name="Turmel M."/>
        </authorList>
    </citation>
    <scope>NUCLEOTIDE SEQUENCE [LARGE SCALE GENOMIC DNA]</scope>
    <source>
        <strain evidence="6 7">RCC1871</strain>
    </source>
</reference>
<dbReference type="GO" id="GO:0009507">
    <property type="term" value="C:chloroplast"/>
    <property type="evidence" value="ECO:0007669"/>
    <property type="project" value="UniProtKB-SubCell"/>
</dbReference>
<dbReference type="GO" id="GO:0015031">
    <property type="term" value="P:protein transport"/>
    <property type="evidence" value="ECO:0007669"/>
    <property type="project" value="InterPro"/>
</dbReference>
<keyword evidence="2" id="KW-0150">Chloroplast</keyword>
<keyword evidence="7" id="KW-1185">Reference proteome</keyword>
<dbReference type="Gene3D" id="3.40.1350.100">
    <property type="match status" value="1"/>
</dbReference>
<proteinExistence type="predicted"/>
<evidence type="ECO:0000313" key="7">
    <source>
        <dbReference type="Proteomes" id="UP001472866"/>
    </source>
</evidence>
<keyword evidence="3" id="KW-0934">Plastid</keyword>
<dbReference type="Pfam" id="PF04278">
    <property type="entry name" value="Tic22"/>
    <property type="match status" value="2"/>
</dbReference>
<dbReference type="AlphaFoldDB" id="A0AAX4PKW6"/>
<name>A0AAX4PKW6_9CHLO</name>
<dbReference type="Proteomes" id="UP001472866">
    <property type="component" value="Chromosome 15"/>
</dbReference>
<comment type="subcellular location">
    <subcellularLocation>
        <location evidence="1">Plastid</location>
        <location evidence="1">Chloroplast</location>
    </subcellularLocation>
</comment>
<dbReference type="EMBL" id="CP151515">
    <property type="protein sequence ID" value="WZN66546.1"/>
    <property type="molecule type" value="Genomic_DNA"/>
</dbReference>
<evidence type="ECO:0000313" key="6">
    <source>
        <dbReference type="EMBL" id="WZN66546.1"/>
    </source>
</evidence>